<reference evidence="2" key="1">
    <citation type="journal article" date="2016" name="Mol. Biol. Evol.">
        <title>Comparative Genomics of Early-Diverging Mushroom-Forming Fungi Provides Insights into the Origins of Lignocellulose Decay Capabilities.</title>
        <authorList>
            <person name="Nagy L.G."/>
            <person name="Riley R."/>
            <person name="Tritt A."/>
            <person name="Adam C."/>
            <person name="Daum C."/>
            <person name="Floudas D."/>
            <person name="Sun H."/>
            <person name="Yadav J.S."/>
            <person name="Pangilinan J."/>
            <person name="Larsson K.H."/>
            <person name="Matsuura K."/>
            <person name="Barry K."/>
            <person name="Labutti K."/>
            <person name="Kuo R."/>
            <person name="Ohm R.A."/>
            <person name="Bhattacharya S.S."/>
            <person name="Shirouzu T."/>
            <person name="Yoshinaga Y."/>
            <person name="Martin F.M."/>
            <person name="Grigoriev I.V."/>
            <person name="Hibbett D.S."/>
        </authorList>
    </citation>
    <scope>NUCLEOTIDE SEQUENCE [LARGE SCALE GENOMIC DNA]</scope>
    <source>
        <strain evidence="2">CBS 109695</strain>
    </source>
</reference>
<proteinExistence type="predicted"/>
<feature type="coiled-coil region" evidence="1">
    <location>
        <begin position="43"/>
        <end position="145"/>
    </location>
</feature>
<dbReference type="EMBL" id="KV417560">
    <property type="protein sequence ID" value="KZP19839.1"/>
    <property type="molecule type" value="Genomic_DNA"/>
</dbReference>
<evidence type="ECO:0000256" key="1">
    <source>
        <dbReference type="SAM" id="Coils"/>
    </source>
</evidence>
<dbReference type="PANTHER" id="PTHR21974:SF2">
    <property type="entry name" value="RE15880P"/>
    <property type="match status" value="1"/>
</dbReference>
<name>A0A166IHS3_9AGAM</name>
<dbReference type="AlphaFoldDB" id="A0A166IHS3"/>
<keyword evidence="1" id="KW-0175">Coiled coil</keyword>
<accession>A0A166IHS3</accession>
<evidence type="ECO:0000313" key="2">
    <source>
        <dbReference type="EMBL" id="KZP19839.1"/>
    </source>
</evidence>
<dbReference type="OrthoDB" id="2562743at2759"/>
<sequence>MGTPNITVHERILASSNQNTSLLKTLSDTEYASSAIVQTTTYLRILQDELKSRTQTLSDLKKTLLKEQKEHESYRDSTMKRLAYRMSGKKDKFDSKAEKEEREYLEAVQKHVNASQELGVVKGNIAETERNLEELKSVSNLHNNAQRELDGLYDSIFQGPTPEFPEEDQAEGPVQQLRQEFAAVQARLSVEGQALAILLDAEKFMHRGLSDMSEASTASNWDVWGVGGNMADVAERGALSKAECHVSQVEMLVSQAQRVQPAVRGIGHVEIAAGHVMGDIIFDNVFSDLAMQDRIDESQQQLKKSSGRLNHEVQAAREREAIVRSELEGVKGRLEEARKKLESVRASTFERVAGGLPGYHE</sequence>
<gene>
    <name evidence="2" type="ORF">FIBSPDRAFT_827660</name>
</gene>
<protein>
    <submittedName>
        <fullName evidence="2">Uncharacterized protein</fullName>
    </submittedName>
</protein>
<organism evidence="2">
    <name type="scientific">Athelia psychrophila</name>
    <dbReference type="NCBI Taxonomy" id="1759441"/>
    <lineage>
        <taxon>Eukaryota</taxon>
        <taxon>Fungi</taxon>
        <taxon>Dikarya</taxon>
        <taxon>Basidiomycota</taxon>
        <taxon>Agaricomycotina</taxon>
        <taxon>Agaricomycetes</taxon>
        <taxon>Agaricomycetidae</taxon>
        <taxon>Atheliales</taxon>
        <taxon>Atheliaceae</taxon>
        <taxon>Athelia</taxon>
    </lineage>
</organism>
<dbReference type="PANTHER" id="PTHR21974">
    <property type="entry name" value="RE15880P"/>
    <property type="match status" value="1"/>
</dbReference>
<dbReference type="STRING" id="436010.A0A166IHS3"/>